<protein>
    <submittedName>
        <fullName evidence="2">Gliding motility protein</fullName>
    </submittedName>
</protein>
<sequence length="874" mass="101304">MKSTIIKYSLVVGFLFFLIACSVKKDKFVNRNFHAVTTKYNVLYNGNIALEKGLEELKQTYKDNFWEVLPVERTSDAEEAILPGQTKNKNFERAEEKAVKAIQKHAMNIAGTEKNPQMDEAYLLLAKSRYYENRFIPSLESLNYILYKYPLSDRIYHAKVWREKVNIRLDNEDVAIKNLKRLLKDQKIQGQDLADANAMLAQAYMNIQVKDTAIAALKVAKEATKNNEEKARYTFILGQLYEQMQYNDSAYAAFEEVIQMNRKAPRRYVIQAHAKQAQQFDYTKGDTLAFLEKFNKLIEDRENRPYLDVLNHQVGVFYDKNTKNKSAKKYYNKSIKSVSNDKYLVASNYRNLGEIYFREADYKSAGKYYDSTLINLNERTREYRKIKKKRDNLEDVIKYETIAQKNDSILYVVAMSDSERKAYYEDYIVKLKAEDDRKAKIEAEKAQKEANLQANNNNSNGLGLVNPNTKSKDIQVQSPNNPSFLPPGMGTDNSSFYFYNPVAVEFGKKDFQNKWGKRALKDNWRWSSEKGVNADADAENVDKDKTDKDSVAVVENPKYTSDFYLNQIPTDSKLLDSLAKDRNLAYYQLGLIYKEKFKEYELAASRLEQLLKNKPEERLVLPAMYNLYKIYQQISPSKAANIKQQILSQYPDSRYAQILNNPEVEITDNDNPELVFNALYKKFESNQLREVFVEVDEAIFKFAGEESLPKFEMLKAKITGRLKGVEEYKKALNFVALTYPNTEEGKQAEKMVQMEVPLIEALDFGLAQPTSYKIIFPKTYPYGKEVKNLTDKIAKYIKDTNAVALKSSEDIYTLTDNFIVIHGFDNKDAAISVLSVLQLHKNYKLTDKVYIISTEDYKIVQMKKKLQEWILLNK</sequence>
<reference evidence="2 3" key="1">
    <citation type="submission" date="2020-10" db="EMBL/GenBank/DDBJ databases">
        <title>The genome sequence of Flavobacterium aquaticum 1Y8A.</title>
        <authorList>
            <person name="Liu Y."/>
        </authorList>
    </citation>
    <scope>NUCLEOTIDE SEQUENCE [LARGE SCALE GENOMIC DNA]</scope>
    <source>
        <strain evidence="2 3">1Y8A</strain>
    </source>
</reference>
<name>A0ABR9WNY4_9FLAO</name>
<dbReference type="RefSeq" id="WP_194093532.1">
    <property type="nucleotide sequence ID" value="NZ_JADFTZ010000001.1"/>
</dbReference>
<feature type="coiled-coil region" evidence="1">
    <location>
        <begin position="431"/>
        <end position="458"/>
    </location>
</feature>
<dbReference type="InterPro" id="IPR011990">
    <property type="entry name" value="TPR-like_helical_dom_sf"/>
</dbReference>
<dbReference type="Gene3D" id="1.25.40.10">
    <property type="entry name" value="Tetratricopeptide repeat domain"/>
    <property type="match status" value="3"/>
</dbReference>
<evidence type="ECO:0000313" key="3">
    <source>
        <dbReference type="Proteomes" id="UP000656274"/>
    </source>
</evidence>
<dbReference type="PROSITE" id="PS51257">
    <property type="entry name" value="PROKAR_LIPOPROTEIN"/>
    <property type="match status" value="1"/>
</dbReference>
<comment type="caution">
    <text evidence="2">The sequence shown here is derived from an EMBL/GenBank/DDBJ whole genome shotgun (WGS) entry which is preliminary data.</text>
</comment>
<keyword evidence="1" id="KW-0175">Coiled coil</keyword>
<keyword evidence="3" id="KW-1185">Reference proteome</keyword>
<gene>
    <name evidence="2" type="ORF">IM755_02865</name>
</gene>
<dbReference type="EMBL" id="JADFTZ010000001">
    <property type="protein sequence ID" value="MBE9575638.1"/>
    <property type="molecule type" value="Genomic_DNA"/>
</dbReference>
<dbReference type="Proteomes" id="UP000656274">
    <property type="component" value="Unassembled WGS sequence"/>
</dbReference>
<dbReference type="Pfam" id="PF13181">
    <property type="entry name" value="TPR_8"/>
    <property type="match status" value="1"/>
</dbReference>
<dbReference type="InterPro" id="IPR019734">
    <property type="entry name" value="TPR_rpt"/>
</dbReference>
<organism evidence="2 3">
    <name type="scientific">Flavobacterium proteolyticum</name>
    <dbReference type="NCBI Taxonomy" id="2911683"/>
    <lineage>
        <taxon>Bacteria</taxon>
        <taxon>Pseudomonadati</taxon>
        <taxon>Bacteroidota</taxon>
        <taxon>Flavobacteriia</taxon>
        <taxon>Flavobacteriales</taxon>
        <taxon>Flavobacteriaceae</taxon>
        <taxon>Flavobacterium</taxon>
    </lineage>
</organism>
<accession>A0ABR9WNY4</accession>
<evidence type="ECO:0000313" key="2">
    <source>
        <dbReference type="EMBL" id="MBE9575638.1"/>
    </source>
</evidence>
<dbReference type="SUPFAM" id="SSF48452">
    <property type="entry name" value="TPR-like"/>
    <property type="match status" value="2"/>
</dbReference>
<evidence type="ECO:0000256" key="1">
    <source>
        <dbReference type="SAM" id="Coils"/>
    </source>
</evidence>
<proteinExistence type="predicted"/>